<dbReference type="InterPro" id="IPR024775">
    <property type="entry name" value="DinB-like"/>
</dbReference>
<organism evidence="2 3">
    <name type="scientific">Cellulomonas fulva</name>
    <dbReference type="NCBI Taxonomy" id="2835530"/>
    <lineage>
        <taxon>Bacteria</taxon>
        <taxon>Bacillati</taxon>
        <taxon>Actinomycetota</taxon>
        <taxon>Actinomycetes</taxon>
        <taxon>Micrococcales</taxon>
        <taxon>Cellulomonadaceae</taxon>
        <taxon>Cellulomonas</taxon>
    </lineage>
</organism>
<dbReference type="Pfam" id="PF12867">
    <property type="entry name" value="DinB_2"/>
    <property type="match status" value="1"/>
</dbReference>
<comment type="caution">
    <text evidence="2">The sequence shown here is derived from an EMBL/GenBank/DDBJ whole genome shotgun (WGS) entry which is preliminary data.</text>
</comment>
<evidence type="ECO:0000313" key="3">
    <source>
        <dbReference type="Proteomes" id="UP000722125"/>
    </source>
</evidence>
<evidence type="ECO:0000313" key="2">
    <source>
        <dbReference type="EMBL" id="MBT0992961.1"/>
    </source>
</evidence>
<sequence>MRWGPLLTEQLTFYWETSLWPRVQGLTDDEYLWEPVPGCWSVRPTADGTWQADGTGQREPDPPPVTTLAWRICHVAVGVLGTRARAFFGTDVPDDADMFDPRLAPASLPATADEAVALLASSYQAWVDGLSACDDEALARPLGPRGAYFAEDSLAALALHLHRETMHHGGEIGVLRDLYREGYRP</sequence>
<accession>A0ABS5TV25</accession>
<dbReference type="InterPro" id="IPR034660">
    <property type="entry name" value="DinB/YfiT-like"/>
</dbReference>
<gene>
    <name evidence="2" type="ORF">KIN34_01475</name>
</gene>
<dbReference type="EMBL" id="JAHBOH010000001">
    <property type="protein sequence ID" value="MBT0992961.1"/>
    <property type="molecule type" value="Genomic_DNA"/>
</dbReference>
<dbReference type="Proteomes" id="UP000722125">
    <property type="component" value="Unassembled WGS sequence"/>
</dbReference>
<keyword evidence="3" id="KW-1185">Reference proteome</keyword>
<dbReference type="SUPFAM" id="SSF109854">
    <property type="entry name" value="DinB/YfiT-like putative metalloenzymes"/>
    <property type="match status" value="1"/>
</dbReference>
<dbReference type="RefSeq" id="WP_214345942.1">
    <property type="nucleotide sequence ID" value="NZ_JAHBOH010000001.1"/>
</dbReference>
<proteinExistence type="predicted"/>
<dbReference type="Gene3D" id="1.20.120.450">
    <property type="entry name" value="dinb family like domain"/>
    <property type="match status" value="1"/>
</dbReference>
<evidence type="ECO:0000259" key="1">
    <source>
        <dbReference type="Pfam" id="PF12867"/>
    </source>
</evidence>
<protein>
    <submittedName>
        <fullName evidence="2">DinB family protein</fullName>
    </submittedName>
</protein>
<name>A0ABS5TV25_9CELL</name>
<reference evidence="2 3" key="1">
    <citation type="submission" date="2021-05" db="EMBL/GenBank/DDBJ databases">
        <title>Description of Cellulomonas sp. DKR-3 sp. nov.</title>
        <authorList>
            <person name="Dahal R.H."/>
            <person name="Chaudhary D.K."/>
        </authorList>
    </citation>
    <scope>NUCLEOTIDE SEQUENCE [LARGE SCALE GENOMIC DNA]</scope>
    <source>
        <strain evidence="2 3">DKR-3</strain>
    </source>
</reference>
<feature type="domain" description="DinB-like" evidence="1">
    <location>
        <begin position="18"/>
        <end position="172"/>
    </location>
</feature>